<sequence length="532" mass="54914">MSTVAPPAAAPPLPPAASLNATVRTDVASVGADDAVTFCGWSLKKGALYGASERFFTIRRDGTLTWYVKEDESLLLAGSLDLRQIREIKREKPKIDSDYSFRIVTQTNALRIDPGSKANFDKWQEALLAAMSGVISAEKAAEKEAAAKAARTALTGTPSKAVSEPEPKALKAAVPASPTTPSSPLRRTVAFGPGPLGMVFGQGVGFVTIHHVAEGSQGEQQGVAIGSKVISVAGESMEGVPRPAVMARIKDEMKRAAEKPMMLELEIPSAVQAAPAKAEAAKKVAEEKVVVDPTADEKVEKRLSFFGGLAAAIASPFESTPEAEQQGVVVGSNVVSVAGSQAEQQGVAIGSKVISVAGESMEGVPRPAVMSRIKDEMQRAAEKPMVLELEIPSVDEAARAAVAAAEIEAAKKAVAEQAAVEKAASEKAAAEMTAAEPAAAEKVKKRSSFFGGLAAAIASPSMSAKEEPVETTASVAARALPTTLRRTATFGPGPLGMAFGHVDGCVTILSVTPGSQAEQQGVAIGSKVISVA</sequence>
<dbReference type="SUPFAM" id="SSF50729">
    <property type="entry name" value="PH domain-like"/>
    <property type="match status" value="1"/>
</dbReference>
<gene>
    <name evidence="3" type="ORF">Ctob_002460</name>
</gene>
<comment type="caution">
    <text evidence="3">The sequence shown here is derived from an EMBL/GenBank/DDBJ whole genome shotgun (WGS) entry which is preliminary data.</text>
</comment>
<dbReference type="AlphaFoldDB" id="A0A0M0JEG0"/>
<evidence type="ECO:0000256" key="1">
    <source>
        <dbReference type="SAM" id="MobiDB-lite"/>
    </source>
</evidence>
<dbReference type="SMART" id="SM00233">
    <property type="entry name" value="PH"/>
    <property type="match status" value="1"/>
</dbReference>
<feature type="domain" description="PH" evidence="2">
    <location>
        <begin position="35"/>
        <end position="132"/>
    </location>
</feature>
<evidence type="ECO:0000313" key="3">
    <source>
        <dbReference type="EMBL" id="KOO24956.1"/>
    </source>
</evidence>
<proteinExistence type="predicted"/>
<feature type="non-terminal residue" evidence="3">
    <location>
        <position position="532"/>
    </location>
</feature>
<organism evidence="3 4">
    <name type="scientific">Chrysochromulina tobinii</name>
    <dbReference type="NCBI Taxonomy" id="1460289"/>
    <lineage>
        <taxon>Eukaryota</taxon>
        <taxon>Haptista</taxon>
        <taxon>Haptophyta</taxon>
        <taxon>Prymnesiophyceae</taxon>
        <taxon>Prymnesiales</taxon>
        <taxon>Chrysochromulinaceae</taxon>
        <taxon>Chrysochromulina</taxon>
    </lineage>
</organism>
<dbReference type="Gene3D" id="2.30.29.30">
    <property type="entry name" value="Pleckstrin-homology domain (PH domain)/Phosphotyrosine-binding domain (PTB)"/>
    <property type="match status" value="1"/>
</dbReference>
<protein>
    <recommendedName>
        <fullName evidence="2">PH domain-containing protein</fullName>
    </recommendedName>
</protein>
<accession>A0A0M0JEG0</accession>
<evidence type="ECO:0000313" key="4">
    <source>
        <dbReference type="Proteomes" id="UP000037460"/>
    </source>
</evidence>
<dbReference type="EMBL" id="JWZX01003033">
    <property type="protein sequence ID" value="KOO24956.1"/>
    <property type="molecule type" value="Genomic_DNA"/>
</dbReference>
<feature type="region of interest" description="Disordered" evidence="1">
    <location>
        <begin position="151"/>
        <end position="187"/>
    </location>
</feature>
<dbReference type="InterPro" id="IPR001849">
    <property type="entry name" value="PH_domain"/>
</dbReference>
<dbReference type="OrthoDB" id="1293114at2759"/>
<dbReference type="PROSITE" id="PS50003">
    <property type="entry name" value="PH_DOMAIN"/>
    <property type="match status" value="1"/>
</dbReference>
<dbReference type="Proteomes" id="UP000037460">
    <property type="component" value="Unassembled WGS sequence"/>
</dbReference>
<dbReference type="SUPFAM" id="SSF50156">
    <property type="entry name" value="PDZ domain-like"/>
    <property type="match status" value="1"/>
</dbReference>
<feature type="compositionally biased region" description="Low complexity" evidence="1">
    <location>
        <begin position="172"/>
        <end position="187"/>
    </location>
</feature>
<evidence type="ECO:0000259" key="2">
    <source>
        <dbReference type="PROSITE" id="PS50003"/>
    </source>
</evidence>
<reference evidence="4" key="1">
    <citation type="journal article" date="2015" name="PLoS Genet.">
        <title>Genome Sequence and Transcriptome Analyses of Chrysochromulina tobin: Metabolic Tools for Enhanced Algal Fitness in the Prominent Order Prymnesiales (Haptophyceae).</title>
        <authorList>
            <person name="Hovde B.T."/>
            <person name="Deodato C.R."/>
            <person name="Hunsperger H.M."/>
            <person name="Ryken S.A."/>
            <person name="Yost W."/>
            <person name="Jha R.K."/>
            <person name="Patterson J."/>
            <person name="Monnat R.J. Jr."/>
            <person name="Barlow S.B."/>
            <person name="Starkenburg S.R."/>
            <person name="Cattolico R.A."/>
        </authorList>
    </citation>
    <scope>NUCLEOTIDE SEQUENCE</scope>
    <source>
        <strain evidence="4">CCMP291</strain>
    </source>
</reference>
<name>A0A0M0JEG0_9EUKA</name>
<dbReference type="InterPro" id="IPR036034">
    <property type="entry name" value="PDZ_sf"/>
</dbReference>
<keyword evidence="4" id="KW-1185">Reference proteome</keyword>
<dbReference type="InterPro" id="IPR011993">
    <property type="entry name" value="PH-like_dom_sf"/>
</dbReference>